<keyword evidence="9" id="KW-0574">Periplasm</keyword>
<feature type="chain" id="PRO_5045659333" description="beta-lactamase" evidence="13">
    <location>
        <begin position="29"/>
        <end position="295"/>
    </location>
</feature>
<keyword evidence="8 13" id="KW-0732">Signal</keyword>
<evidence type="ECO:0000256" key="8">
    <source>
        <dbReference type="ARBA" id="ARBA00022729"/>
    </source>
</evidence>
<dbReference type="PANTHER" id="PTHR42951:SF4">
    <property type="entry name" value="ACYL-COENZYME A THIOESTERASE MBLAC2"/>
    <property type="match status" value="1"/>
</dbReference>
<evidence type="ECO:0000256" key="12">
    <source>
        <dbReference type="ARBA" id="ARBA00023251"/>
    </source>
</evidence>
<evidence type="ECO:0000256" key="10">
    <source>
        <dbReference type="ARBA" id="ARBA00022801"/>
    </source>
</evidence>
<evidence type="ECO:0000256" key="2">
    <source>
        <dbReference type="ARBA" id="ARBA00001947"/>
    </source>
</evidence>
<evidence type="ECO:0000256" key="4">
    <source>
        <dbReference type="ARBA" id="ARBA00005250"/>
    </source>
</evidence>
<evidence type="ECO:0000313" key="15">
    <source>
        <dbReference type="EMBL" id="QUN07551.1"/>
    </source>
</evidence>
<comment type="cofactor">
    <cofactor evidence="2">
        <name>Zn(2+)</name>
        <dbReference type="ChEBI" id="CHEBI:29105"/>
    </cofactor>
</comment>
<evidence type="ECO:0000256" key="5">
    <source>
        <dbReference type="ARBA" id="ARBA00011245"/>
    </source>
</evidence>
<evidence type="ECO:0000256" key="3">
    <source>
        <dbReference type="ARBA" id="ARBA00004418"/>
    </source>
</evidence>
<evidence type="ECO:0000256" key="6">
    <source>
        <dbReference type="ARBA" id="ARBA00012865"/>
    </source>
</evidence>
<evidence type="ECO:0000256" key="9">
    <source>
        <dbReference type="ARBA" id="ARBA00022764"/>
    </source>
</evidence>
<name>A0ABX7YZG3_9GAMM</name>
<keyword evidence="12" id="KW-0046">Antibiotic resistance</keyword>
<dbReference type="PANTHER" id="PTHR42951">
    <property type="entry name" value="METALLO-BETA-LACTAMASE DOMAIN-CONTAINING"/>
    <property type="match status" value="1"/>
</dbReference>
<dbReference type="InterPro" id="IPR001018">
    <property type="entry name" value="Beta-lactamase_class-B_CS"/>
</dbReference>
<keyword evidence="7" id="KW-0479">Metal-binding</keyword>
<evidence type="ECO:0000256" key="11">
    <source>
        <dbReference type="ARBA" id="ARBA00022833"/>
    </source>
</evidence>
<feature type="signal peptide" evidence="13">
    <location>
        <begin position="1"/>
        <end position="28"/>
    </location>
</feature>
<keyword evidence="16" id="KW-1185">Reference proteome</keyword>
<dbReference type="InterPro" id="IPR036866">
    <property type="entry name" value="RibonucZ/Hydroxyglut_hydro"/>
</dbReference>
<organism evidence="15 16">
    <name type="scientific">Shewanella yunxiaonensis</name>
    <dbReference type="NCBI Taxonomy" id="2829809"/>
    <lineage>
        <taxon>Bacteria</taxon>
        <taxon>Pseudomonadati</taxon>
        <taxon>Pseudomonadota</taxon>
        <taxon>Gammaproteobacteria</taxon>
        <taxon>Alteromonadales</taxon>
        <taxon>Shewanellaceae</taxon>
        <taxon>Shewanella</taxon>
    </lineage>
</organism>
<proteinExistence type="inferred from homology"/>
<comment type="subcellular location">
    <subcellularLocation>
        <location evidence="3">Periplasm</location>
    </subcellularLocation>
</comment>
<sequence length="295" mass="32943">MAGVLKQTSTWLGKLLLVSYIMTPLTYAAEQDAFANVTVKTTELAPGRYMLEGAGGNIGVSAGNDGLLIIDDQYAPMADKISAALHELHDGYPKYIINTHFHGDHVGGNNFFGQYGTIIAQTQVLTRLKEQRIERNALPVLVFDSSLEIHFNGQVMKLIHLGPAHTDSDTIVLWQDGKVAHTGDLFFKDRFPFIDLEHGGSVIGYRDAVAQILDLVDDNTQIIPGHGSLATKADLLRFKHMLDDCINWMLDGKRSSKTLDEMLATPLPERWQNWGWNFIPKERWVRTLYKGLPAQ</sequence>
<dbReference type="InterPro" id="IPR050855">
    <property type="entry name" value="NDM-1-like"/>
</dbReference>
<dbReference type="InterPro" id="IPR001279">
    <property type="entry name" value="Metallo-B-lactamas"/>
</dbReference>
<reference evidence="15 16" key="1">
    <citation type="submission" date="2021-04" db="EMBL/GenBank/DDBJ databases">
        <title>Novel species identification of genus Shewanella.</title>
        <authorList>
            <person name="Liu G."/>
        </authorList>
    </citation>
    <scope>NUCLEOTIDE SEQUENCE [LARGE SCALE GENOMIC DNA]</scope>
    <source>
        <strain evidence="15 16">FJAT-54481</strain>
    </source>
</reference>
<evidence type="ECO:0000259" key="14">
    <source>
        <dbReference type="SMART" id="SM00849"/>
    </source>
</evidence>
<comment type="catalytic activity">
    <reaction evidence="1">
        <text>a beta-lactam + H2O = a substituted beta-amino acid</text>
        <dbReference type="Rhea" id="RHEA:20401"/>
        <dbReference type="ChEBI" id="CHEBI:15377"/>
        <dbReference type="ChEBI" id="CHEBI:35627"/>
        <dbReference type="ChEBI" id="CHEBI:140347"/>
        <dbReference type="EC" id="3.5.2.6"/>
    </reaction>
</comment>
<dbReference type="Proteomes" id="UP000679575">
    <property type="component" value="Chromosome"/>
</dbReference>
<feature type="domain" description="Metallo-beta-lactamase" evidence="14">
    <location>
        <begin position="55"/>
        <end position="226"/>
    </location>
</feature>
<keyword evidence="11" id="KW-0862">Zinc</keyword>
<dbReference type="Pfam" id="PF00753">
    <property type="entry name" value="Lactamase_B"/>
    <property type="match status" value="1"/>
</dbReference>
<evidence type="ECO:0000256" key="7">
    <source>
        <dbReference type="ARBA" id="ARBA00022723"/>
    </source>
</evidence>
<dbReference type="EMBL" id="CP073587">
    <property type="protein sequence ID" value="QUN07551.1"/>
    <property type="molecule type" value="Genomic_DNA"/>
</dbReference>
<dbReference type="CDD" id="cd16282">
    <property type="entry name" value="metallo-hydrolase-like_MBL-fold"/>
    <property type="match status" value="1"/>
</dbReference>
<comment type="subunit">
    <text evidence="5">Monomer.</text>
</comment>
<gene>
    <name evidence="15" type="ORF">KDN34_06420</name>
</gene>
<dbReference type="PROSITE" id="PS00743">
    <property type="entry name" value="BETA_LACTAMASE_B_1"/>
    <property type="match status" value="1"/>
</dbReference>
<protein>
    <recommendedName>
        <fullName evidence="6">beta-lactamase</fullName>
        <ecNumber evidence="6">3.5.2.6</ecNumber>
    </recommendedName>
</protein>
<dbReference type="SUPFAM" id="SSF56281">
    <property type="entry name" value="Metallo-hydrolase/oxidoreductase"/>
    <property type="match status" value="1"/>
</dbReference>
<dbReference type="SMART" id="SM00849">
    <property type="entry name" value="Lactamase_B"/>
    <property type="match status" value="1"/>
</dbReference>
<dbReference type="Gene3D" id="3.60.15.10">
    <property type="entry name" value="Ribonuclease Z/Hydroxyacylglutathione hydrolase-like"/>
    <property type="match status" value="1"/>
</dbReference>
<comment type="similarity">
    <text evidence="4">Belongs to the metallo-beta-lactamase superfamily. Class-B beta-lactamase family.</text>
</comment>
<evidence type="ECO:0000313" key="16">
    <source>
        <dbReference type="Proteomes" id="UP000679575"/>
    </source>
</evidence>
<dbReference type="EC" id="3.5.2.6" evidence="6"/>
<keyword evidence="10" id="KW-0378">Hydrolase</keyword>
<evidence type="ECO:0000256" key="1">
    <source>
        <dbReference type="ARBA" id="ARBA00001526"/>
    </source>
</evidence>
<accession>A0ABX7YZG3</accession>
<evidence type="ECO:0000256" key="13">
    <source>
        <dbReference type="SAM" id="SignalP"/>
    </source>
</evidence>